<evidence type="ECO:0000259" key="1">
    <source>
        <dbReference type="SMART" id="SM00256"/>
    </source>
</evidence>
<dbReference type="AlphaFoldDB" id="A0AAF0XGC3"/>
<dbReference type="InterPro" id="IPR017451">
    <property type="entry name" value="F-box-assoc_interact_dom"/>
</dbReference>
<dbReference type="InterPro" id="IPR006527">
    <property type="entry name" value="F-box-assoc_dom_typ1"/>
</dbReference>
<sequence length="378" mass="43202">MSHQSRFVELPEDLQSKIFVRLSVKCVLICKCVCKSFCTVIRNPDFVNAHLSFPRPITTKTSQSLILGFINITRIPIQGCNSLLSIDDDKEILCSSPLTPTIPYVGALSLVGSSNGLICFDVRSGAFASEGNYLLWNPVTRQTRYLPKFENRRNCDFPLTEFGFIRDTNDYMVVNVSKNRDSQDIYIESYKMSTNSWSINHNTTVGRLIPFFGRGFGIKPTKTSVYSNGCLHWGTKYSRGDYILSFNLKKEELGMIKAVDHNRDSNFKCLQIAEVNEDLAMIYWKSTGEFQLWVMTDYGVESSWVLKFNFGPCPTLFPLGYWKYDLMIISLGSENCLLDLDFGVHERILDMRSWTIGRFCSFEESLAPVRYAIVLYPN</sequence>
<feature type="domain" description="F-box" evidence="1">
    <location>
        <begin position="10"/>
        <end position="50"/>
    </location>
</feature>
<protein>
    <recommendedName>
        <fullName evidence="1">F-box domain-containing protein</fullName>
    </recommendedName>
</protein>
<dbReference type="SUPFAM" id="SSF81383">
    <property type="entry name" value="F-box domain"/>
    <property type="match status" value="1"/>
</dbReference>
<evidence type="ECO:0000313" key="2">
    <source>
        <dbReference type="EMBL" id="WOH07691.1"/>
    </source>
</evidence>
<keyword evidence="3" id="KW-1185">Reference proteome</keyword>
<dbReference type="PANTHER" id="PTHR31672">
    <property type="entry name" value="BNACNNG10540D PROTEIN"/>
    <property type="match status" value="1"/>
</dbReference>
<dbReference type="EMBL" id="CP093349">
    <property type="protein sequence ID" value="WOH07691.1"/>
    <property type="molecule type" value="Genomic_DNA"/>
</dbReference>
<dbReference type="KEGG" id="dcr:108194440"/>
<dbReference type="InterPro" id="IPR001810">
    <property type="entry name" value="F-box_dom"/>
</dbReference>
<evidence type="ECO:0000313" key="3">
    <source>
        <dbReference type="Proteomes" id="UP000077755"/>
    </source>
</evidence>
<dbReference type="Pfam" id="PF00646">
    <property type="entry name" value="F-box"/>
    <property type="match status" value="1"/>
</dbReference>
<dbReference type="InterPro" id="IPR050796">
    <property type="entry name" value="SCF_F-box_component"/>
</dbReference>
<accession>A0AAF0XGC3</accession>
<dbReference type="SMART" id="SM00256">
    <property type="entry name" value="FBOX"/>
    <property type="match status" value="1"/>
</dbReference>
<name>A0AAF0XGC3_DAUCS</name>
<organism evidence="2 3">
    <name type="scientific">Daucus carota subsp. sativus</name>
    <name type="common">Carrot</name>
    <dbReference type="NCBI Taxonomy" id="79200"/>
    <lineage>
        <taxon>Eukaryota</taxon>
        <taxon>Viridiplantae</taxon>
        <taxon>Streptophyta</taxon>
        <taxon>Embryophyta</taxon>
        <taxon>Tracheophyta</taxon>
        <taxon>Spermatophyta</taxon>
        <taxon>Magnoliopsida</taxon>
        <taxon>eudicotyledons</taxon>
        <taxon>Gunneridae</taxon>
        <taxon>Pentapetalae</taxon>
        <taxon>asterids</taxon>
        <taxon>campanulids</taxon>
        <taxon>Apiales</taxon>
        <taxon>Apiaceae</taxon>
        <taxon>Apioideae</taxon>
        <taxon>Scandiceae</taxon>
        <taxon>Daucinae</taxon>
        <taxon>Daucus</taxon>
        <taxon>Daucus sect. Daucus</taxon>
    </lineage>
</organism>
<proteinExistence type="predicted"/>
<dbReference type="NCBIfam" id="TIGR01640">
    <property type="entry name" value="F_box_assoc_1"/>
    <property type="match status" value="1"/>
</dbReference>
<dbReference type="Gene3D" id="1.20.1280.50">
    <property type="match status" value="1"/>
</dbReference>
<dbReference type="Proteomes" id="UP000077755">
    <property type="component" value="Chromosome 7"/>
</dbReference>
<reference evidence="2" key="2">
    <citation type="submission" date="2022-03" db="EMBL/GenBank/DDBJ databases">
        <title>Draft title - Genomic analysis of global carrot germplasm unveils the trajectory of domestication and the origin of high carotenoid orange carrot.</title>
        <authorList>
            <person name="Iorizzo M."/>
            <person name="Ellison S."/>
            <person name="Senalik D."/>
            <person name="Macko-Podgorni A."/>
            <person name="Grzebelus D."/>
            <person name="Bostan H."/>
            <person name="Rolling W."/>
            <person name="Curaba J."/>
            <person name="Simon P."/>
        </authorList>
    </citation>
    <scope>NUCLEOTIDE SEQUENCE</scope>
    <source>
        <tissue evidence="2">Leaf</tissue>
    </source>
</reference>
<reference evidence="2" key="1">
    <citation type="journal article" date="2016" name="Nat. Genet.">
        <title>A high-quality carrot genome assembly provides new insights into carotenoid accumulation and asterid genome evolution.</title>
        <authorList>
            <person name="Iorizzo M."/>
            <person name="Ellison S."/>
            <person name="Senalik D."/>
            <person name="Zeng P."/>
            <person name="Satapoomin P."/>
            <person name="Huang J."/>
            <person name="Bowman M."/>
            <person name="Iovene M."/>
            <person name="Sanseverino W."/>
            <person name="Cavagnaro P."/>
            <person name="Yildiz M."/>
            <person name="Macko-Podgorni A."/>
            <person name="Moranska E."/>
            <person name="Grzebelus E."/>
            <person name="Grzebelus D."/>
            <person name="Ashrafi H."/>
            <person name="Zheng Z."/>
            <person name="Cheng S."/>
            <person name="Spooner D."/>
            <person name="Van Deynze A."/>
            <person name="Simon P."/>
        </authorList>
    </citation>
    <scope>NUCLEOTIDE SEQUENCE</scope>
    <source>
        <tissue evidence="2">Leaf</tissue>
    </source>
</reference>
<dbReference type="Pfam" id="PF07734">
    <property type="entry name" value="FBA_1"/>
    <property type="match status" value="1"/>
</dbReference>
<dbReference type="InterPro" id="IPR036047">
    <property type="entry name" value="F-box-like_dom_sf"/>
</dbReference>
<dbReference type="PANTHER" id="PTHR31672:SF13">
    <property type="entry name" value="F-BOX PROTEIN CPR30-LIKE"/>
    <property type="match status" value="1"/>
</dbReference>
<gene>
    <name evidence="2" type="ORF">DCAR_0727124</name>
</gene>